<organism evidence="2 3">
    <name type="scientific">Austropuccinia psidii MF-1</name>
    <dbReference type="NCBI Taxonomy" id="1389203"/>
    <lineage>
        <taxon>Eukaryota</taxon>
        <taxon>Fungi</taxon>
        <taxon>Dikarya</taxon>
        <taxon>Basidiomycota</taxon>
        <taxon>Pucciniomycotina</taxon>
        <taxon>Pucciniomycetes</taxon>
        <taxon>Pucciniales</taxon>
        <taxon>Sphaerophragmiaceae</taxon>
        <taxon>Austropuccinia</taxon>
    </lineage>
</organism>
<evidence type="ECO:0000256" key="1">
    <source>
        <dbReference type="SAM" id="MobiDB-lite"/>
    </source>
</evidence>
<dbReference type="AlphaFoldDB" id="A0A9Q3EIZ1"/>
<keyword evidence="3" id="KW-1185">Reference proteome</keyword>
<feature type="region of interest" description="Disordered" evidence="1">
    <location>
        <begin position="115"/>
        <end position="142"/>
    </location>
</feature>
<protein>
    <submittedName>
        <fullName evidence="2">Uncharacterized protein</fullName>
    </submittedName>
</protein>
<sequence>MEDFSEWQPPFISTGIDSIEINFGLIQTKKRMERGERNKSQSQNIPEKLPVQFKEVIKKKVSVPGGYIEEENTDEGERVVIPPKNKEPKEPNIIKEPEPKLVQQPIIEFIKEKTPVKKQEPEKLFQKPTHKDPKPIKSVIRE</sequence>
<evidence type="ECO:0000313" key="2">
    <source>
        <dbReference type="EMBL" id="MBW0522258.1"/>
    </source>
</evidence>
<feature type="region of interest" description="Disordered" evidence="1">
    <location>
        <begin position="67"/>
        <end position="95"/>
    </location>
</feature>
<gene>
    <name evidence="2" type="ORF">O181_061973</name>
</gene>
<dbReference type="Proteomes" id="UP000765509">
    <property type="component" value="Unassembled WGS sequence"/>
</dbReference>
<dbReference type="EMBL" id="AVOT02029422">
    <property type="protein sequence ID" value="MBW0522258.1"/>
    <property type="molecule type" value="Genomic_DNA"/>
</dbReference>
<reference evidence="2" key="1">
    <citation type="submission" date="2021-03" db="EMBL/GenBank/DDBJ databases">
        <title>Draft genome sequence of rust myrtle Austropuccinia psidii MF-1, a brazilian biotype.</title>
        <authorList>
            <person name="Quecine M.C."/>
            <person name="Pachon D.M.R."/>
            <person name="Bonatelli M.L."/>
            <person name="Correr F.H."/>
            <person name="Franceschini L.M."/>
            <person name="Leite T.F."/>
            <person name="Margarido G.R.A."/>
            <person name="Almeida C.A."/>
            <person name="Ferrarezi J.A."/>
            <person name="Labate C.A."/>
        </authorList>
    </citation>
    <scope>NUCLEOTIDE SEQUENCE</scope>
    <source>
        <strain evidence="2">MF-1</strain>
    </source>
</reference>
<proteinExistence type="predicted"/>
<comment type="caution">
    <text evidence="2">The sequence shown here is derived from an EMBL/GenBank/DDBJ whole genome shotgun (WGS) entry which is preliminary data.</text>
</comment>
<name>A0A9Q3EIZ1_9BASI</name>
<feature type="compositionally biased region" description="Basic and acidic residues" evidence="1">
    <location>
        <begin position="84"/>
        <end position="95"/>
    </location>
</feature>
<evidence type="ECO:0000313" key="3">
    <source>
        <dbReference type="Proteomes" id="UP000765509"/>
    </source>
</evidence>
<accession>A0A9Q3EIZ1</accession>